<feature type="region of interest" description="Disordered" evidence="1">
    <location>
        <begin position="1"/>
        <end position="38"/>
    </location>
</feature>
<reference evidence="2 3" key="2">
    <citation type="journal article" date="2019" name="G3 (Bethesda)">
        <title>Hybrid Assembly of the Genome of the Entomopathogenic Nematode Steinernema carpocapsae Identifies the X-Chromosome.</title>
        <authorList>
            <person name="Serra L."/>
            <person name="Macchietto M."/>
            <person name="Macias-Munoz A."/>
            <person name="McGill C.J."/>
            <person name="Rodriguez I.M."/>
            <person name="Rodriguez B."/>
            <person name="Murad R."/>
            <person name="Mortazavi A."/>
        </authorList>
    </citation>
    <scope>NUCLEOTIDE SEQUENCE [LARGE SCALE GENOMIC DNA]</scope>
    <source>
        <strain evidence="2 3">ALL</strain>
    </source>
</reference>
<dbReference type="EMBL" id="AZBU02000006">
    <property type="protein sequence ID" value="TKR72225.1"/>
    <property type="molecule type" value="Genomic_DNA"/>
</dbReference>
<evidence type="ECO:0000313" key="3">
    <source>
        <dbReference type="Proteomes" id="UP000298663"/>
    </source>
</evidence>
<keyword evidence="3" id="KW-1185">Reference proteome</keyword>
<dbReference type="OrthoDB" id="5872878at2759"/>
<dbReference type="Proteomes" id="UP000298663">
    <property type="component" value="Unassembled WGS sequence"/>
</dbReference>
<gene>
    <name evidence="2" type="ORF">L596_019709</name>
</gene>
<protein>
    <submittedName>
        <fullName evidence="2">Uncharacterized protein</fullName>
    </submittedName>
</protein>
<proteinExistence type="predicted"/>
<comment type="caution">
    <text evidence="2">The sequence shown here is derived from an EMBL/GenBank/DDBJ whole genome shotgun (WGS) entry which is preliminary data.</text>
</comment>
<dbReference type="AlphaFoldDB" id="A0A4V6A0N8"/>
<reference evidence="2 3" key="1">
    <citation type="journal article" date="2015" name="Genome Biol.">
        <title>Comparative genomics of Steinernema reveals deeply conserved gene regulatory networks.</title>
        <authorList>
            <person name="Dillman A.R."/>
            <person name="Macchietto M."/>
            <person name="Porter C.F."/>
            <person name="Rogers A."/>
            <person name="Williams B."/>
            <person name="Antoshechkin I."/>
            <person name="Lee M.M."/>
            <person name="Goodwin Z."/>
            <person name="Lu X."/>
            <person name="Lewis E.E."/>
            <person name="Goodrich-Blair H."/>
            <person name="Stock S.P."/>
            <person name="Adams B.J."/>
            <person name="Sternberg P.W."/>
            <person name="Mortazavi A."/>
        </authorList>
    </citation>
    <scope>NUCLEOTIDE SEQUENCE [LARGE SCALE GENOMIC DNA]</scope>
    <source>
        <strain evidence="2 3">ALL</strain>
    </source>
</reference>
<accession>A0A4V6A0N8</accession>
<organism evidence="2 3">
    <name type="scientific">Steinernema carpocapsae</name>
    <name type="common">Entomopathogenic nematode</name>
    <dbReference type="NCBI Taxonomy" id="34508"/>
    <lineage>
        <taxon>Eukaryota</taxon>
        <taxon>Metazoa</taxon>
        <taxon>Ecdysozoa</taxon>
        <taxon>Nematoda</taxon>
        <taxon>Chromadorea</taxon>
        <taxon>Rhabditida</taxon>
        <taxon>Tylenchina</taxon>
        <taxon>Panagrolaimomorpha</taxon>
        <taxon>Strongyloidoidea</taxon>
        <taxon>Steinernematidae</taxon>
        <taxon>Steinernema</taxon>
    </lineage>
</organism>
<evidence type="ECO:0000313" key="2">
    <source>
        <dbReference type="EMBL" id="TKR72225.1"/>
    </source>
</evidence>
<feature type="compositionally biased region" description="Basic residues" evidence="1">
    <location>
        <begin position="222"/>
        <end position="233"/>
    </location>
</feature>
<evidence type="ECO:0000256" key="1">
    <source>
        <dbReference type="SAM" id="MobiDB-lite"/>
    </source>
</evidence>
<feature type="region of interest" description="Disordered" evidence="1">
    <location>
        <begin position="221"/>
        <end position="242"/>
    </location>
</feature>
<name>A0A4V6A0N8_STECR</name>
<feature type="compositionally biased region" description="Basic residues" evidence="1">
    <location>
        <begin position="13"/>
        <end position="25"/>
    </location>
</feature>
<sequence>MSGQSTPTGPTPRKAKGVRKSTHSSKKAEIESKASTSGFSSVDLATKLDDYCKDYISGNQQILNTEPDLVGFSLDENIESPATFIKDRQQVSKMVGRNTFDVGGRTALNFSDVSIAGAKLVVDQTHATRSVIKRLMRETGASEETLMYPEIPEGFASLRHVARTIASNRRSAVLESFVDFQKQMQFKRSVLTRVQNEFSRSIPRRTRACVEEERRKSEPVKRMRLARTPKKQKPVNPLSDKKILDDYADQVASEVTENSTGVRGKVAPIPFRIDQVE</sequence>